<dbReference type="InterPro" id="IPR004158">
    <property type="entry name" value="DUF247_pln"/>
</dbReference>
<dbReference type="Proteomes" id="UP001152561">
    <property type="component" value="Unassembled WGS sequence"/>
</dbReference>
<evidence type="ECO:0000313" key="2">
    <source>
        <dbReference type="Proteomes" id="UP001152561"/>
    </source>
</evidence>
<dbReference type="EMBL" id="JAJAGQ010000002">
    <property type="protein sequence ID" value="KAJ8570411.1"/>
    <property type="molecule type" value="Genomic_DNA"/>
</dbReference>
<reference evidence="2" key="1">
    <citation type="journal article" date="2023" name="Proc. Natl. Acad. Sci. U.S.A.">
        <title>Genomic and structural basis for evolution of tropane alkaloid biosynthesis.</title>
        <authorList>
            <person name="Wanga Y.-J."/>
            <person name="Taina T."/>
            <person name="Yua J.-Y."/>
            <person name="Lia J."/>
            <person name="Xua B."/>
            <person name="Chenc J."/>
            <person name="D'Auriad J.C."/>
            <person name="Huanga J.-P."/>
            <person name="Huanga S.-X."/>
        </authorList>
    </citation>
    <scope>NUCLEOTIDE SEQUENCE [LARGE SCALE GENOMIC DNA]</scope>
    <source>
        <strain evidence="2">cv. KIB-2019</strain>
    </source>
</reference>
<dbReference type="PANTHER" id="PTHR31549:SF149">
    <property type="entry name" value="ISOPRENOID SYNTHASE DOMAIN-CONTAINING PROTEIN"/>
    <property type="match status" value="1"/>
</dbReference>
<dbReference type="PANTHER" id="PTHR31549">
    <property type="entry name" value="PROTEIN, PUTATIVE (DUF247)-RELATED-RELATED"/>
    <property type="match status" value="1"/>
</dbReference>
<evidence type="ECO:0000313" key="1">
    <source>
        <dbReference type="EMBL" id="KAJ8570411.1"/>
    </source>
</evidence>
<protein>
    <submittedName>
        <fullName evidence="1">Uncharacterized protein</fullName>
    </submittedName>
</protein>
<accession>A0A9Q1MWJ4</accession>
<dbReference type="Pfam" id="PF03140">
    <property type="entry name" value="DUF247"/>
    <property type="match status" value="1"/>
</dbReference>
<comment type="caution">
    <text evidence="1">The sequence shown here is derived from an EMBL/GenBank/DDBJ whole genome shotgun (WGS) entry which is preliminary data.</text>
</comment>
<name>A0A9Q1MWJ4_9SOLA</name>
<keyword evidence="2" id="KW-1185">Reference proteome</keyword>
<proteinExistence type="predicted"/>
<organism evidence="1 2">
    <name type="scientific">Anisodus acutangulus</name>
    <dbReference type="NCBI Taxonomy" id="402998"/>
    <lineage>
        <taxon>Eukaryota</taxon>
        <taxon>Viridiplantae</taxon>
        <taxon>Streptophyta</taxon>
        <taxon>Embryophyta</taxon>
        <taxon>Tracheophyta</taxon>
        <taxon>Spermatophyta</taxon>
        <taxon>Magnoliopsida</taxon>
        <taxon>eudicotyledons</taxon>
        <taxon>Gunneridae</taxon>
        <taxon>Pentapetalae</taxon>
        <taxon>asterids</taxon>
        <taxon>lamiids</taxon>
        <taxon>Solanales</taxon>
        <taxon>Solanaceae</taxon>
        <taxon>Solanoideae</taxon>
        <taxon>Hyoscyameae</taxon>
        <taxon>Anisodus</taxon>
    </lineage>
</organism>
<sequence>MQRVPRMLREIESNISCYEPIVFAIGPFHHGKQKLQPMEKSKEKFSYQFADQDSTKNRREGVLRWLSTNSVSIDDLYKKVKNIMPNVRECYADEFIKDYSDEEFAQMMFLDGCFILHYIHCLVTGNYKQLKMKSRDIGLIIHDLFLLENQLPFEVLQVLMSSMELRRAGIDFGLGKSHRLSDIKFNSFHCSALLTPPLIVIDDATESLFLNLVAYEALPDTPDDFGITYYHCFMSSLIYNVEDVKELRSKGILLNFLGPDQQVADLFKELARDLVPNPYAFDDVKVKIEKQCRNKGKASDC</sequence>
<gene>
    <name evidence="1" type="ORF">K7X08_037383</name>
</gene>
<dbReference type="OrthoDB" id="1849062at2759"/>
<dbReference type="AlphaFoldDB" id="A0A9Q1MWJ4"/>